<organism evidence="3 4">
    <name type="scientific">Zea mays</name>
    <name type="common">Maize</name>
    <dbReference type="NCBI Taxonomy" id="4577"/>
    <lineage>
        <taxon>Eukaryota</taxon>
        <taxon>Viridiplantae</taxon>
        <taxon>Streptophyta</taxon>
        <taxon>Embryophyta</taxon>
        <taxon>Tracheophyta</taxon>
        <taxon>Spermatophyta</taxon>
        <taxon>Magnoliopsida</taxon>
        <taxon>Liliopsida</taxon>
        <taxon>Poales</taxon>
        <taxon>Poaceae</taxon>
        <taxon>PACMAD clade</taxon>
        <taxon>Panicoideae</taxon>
        <taxon>Andropogonodae</taxon>
        <taxon>Andropogoneae</taxon>
        <taxon>Tripsacinae</taxon>
        <taxon>Zea</taxon>
    </lineage>
</organism>
<keyword evidence="1" id="KW-0808">Transferase</keyword>
<dbReference type="PANTHER" id="PTHR42755:SF1">
    <property type="entry name" value="3-DEOXY-D-MANNO-OCTULOSONIC ACID TRANSFERASE, MITOCHONDRIAL-RELATED"/>
    <property type="match status" value="1"/>
</dbReference>
<dbReference type="InterPro" id="IPR039901">
    <property type="entry name" value="Kdotransferase"/>
</dbReference>
<dbReference type="Gene3D" id="3.40.50.11720">
    <property type="entry name" value="3-Deoxy-D-manno-octulosonic-acid transferase, N-terminal domain"/>
    <property type="match status" value="1"/>
</dbReference>
<reference evidence="3" key="2">
    <citation type="submission" date="2019-07" db="EMBL/GenBank/DDBJ databases">
        <authorList>
            <person name="Seetharam A."/>
            <person name="Woodhouse M."/>
            <person name="Cannon E."/>
        </authorList>
    </citation>
    <scope>NUCLEOTIDE SEQUENCE [LARGE SCALE GENOMIC DNA]</scope>
    <source>
        <strain evidence="3">cv. B73</strain>
    </source>
</reference>
<sequence length="132" mass="15149">MAALPIVRHYVRLRRGLLVLFTTTTLSSSEVIMNLLPDGVIYQFAPLDCPTAIDSFIGYWKPSLKLECNDKETMENKYFTPIKGRAYCGGYEEPMFLCGGDNDTVEPRQCQQADFSDWNLWFFLKIEYVLAS</sequence>
<evidence type="ECO:0000313" key="4">
    <source>
        <dbReference type="Proteomes" id="UP000007305"/>
    </source>
</evidence>
<feature type="domain" description="3-deoxy-D-manno-octulosonic-acid transferase N-terminal" evidence="2">
    <location>
        <begin position="2"/>
        <end position="64"/>
    </location>
</feature>
<dbReference type="EnsemblPlants" id="Zm00001eb009840_T001">
    <property type="protein sequence ID" value="Zm00001eb009840_P001"/>
    <property type="gene ID" value="Zm00001eb009840"/>
</dbReference>
<reference evidence="3" key="3">
    <citation type="submission" date="2021-05" db="UniProtKB">
        <authorList>
            <consortium name="EnsemblPlants"/>
        </authorList>
    </citation>
    <scope>IDENTIFICATION</scope>
    <source>
        <strain evidence="3">cv. B73</strain>
    </source>
</reference>
<dbReference type="AlphaFoldDB" id="A0A804LGP3"/>
<dbReference type="InterPro" id="IPR007507">
    <property type="entry name" value="Glycos_transf_N"/>
</dbReference>
<dbReference type="GO" id="GO:0016740">
    <property type="term" value="F:transferase activity"/>
    <property type="evidence" value="ECO:0007669"/>
    <property type="project" value="UniProtKB-KW"/>
</dbReference>
<name>A0A804LGP3_MAIZE</name>
<evidence type="ECO:0000259" key="2">
    <source>
        <dbReference type="Pfam" id="PF04413"/>
    </source>
</evidence>
<reference evidence="4" key="1">
    <citation type="submission" date="2015-12" db="EMBL/GenBank/DDBJ databases">
        <title>Update maize B73 reference genome by single molecule sequencing technologies.</title>
        <authorList>
            <consortium name="Maize Genome Sequencing Project"/>
            <person name="Ware D."/>
        </authorList>
    </citation>
    <scope>NUCLEOTIDE SEQUENCE [LARGE SCALE GENOMIC DNA]</scope>
    <source>
        <strain evidence="4">cv. B73</strain>
    </source>
</reference>
<dbReference type="InParanoid" id="A0A804LGP3"/>
<dbReference type="InterPro" id="IPR038107">
    <property type="entry name" value="Glycos_transf_N_sf"/>
</dbReference>
<dbReference type="PANTHER" id="PTHR42755">
    <property type="entry name" value="3-DEOXY-MANNO-OCTULOSONATE CYTIDYLYLTRANSFERASE"/>
    <property type="match status" value="1"/>
</dbReference>
<dbReference type="Proteomes" id="UP000007305">
    <property type="component" value="Chromosome 1"/>
</dbReference>
<evidence type="ECO:0000256" key="1">
    <source>
        <dbReference type="ARBA" id="ARBA00022679"/>
    </source>
</evidence>
<evidence type="ECO:0000313" key="3">
    <source>
        <dbReference type="EnsemblPlants" id="Zm00001eb009840_P001"/>
    </source>
</evidence>
<protein>
    <recommendedName>
        <fullName evidence="2">3-deoxy-D-manno-octulosonic-acid transferase N-terminal domain-containing protein</fullName>
    </recommendedName>
</protein>
<dbReference type="Gramene" id="Zm00001eb009840_T001">
    <property type="protein sequence ID" value="Zm00001eb009840_P001"/>
    <property type="gene ID" value="Zm00001eb009840"/>
</dbReference>
<dbReference type="Pfam" id="PF04413">
    <property type="entry name" value="Glycos_transf_N"/>
    <property type="match status" value="1"/>
</dbReference>
<proteinExistence type="predicted"/>
<accession>A0A804LGP3</accession>
<keyword evidence="4" id="KW-1185">Reference proteome</keyword>